<comment type="caution">
    <text evidence="1">The sequence shown here is derived from an EMBL/GenBank/DDBJ whole genome shotgun (WGS) entry which is preliminary data.</text>
</comment>
<evidence type="ECO:0000313" key="2">
    <source>
        <dbReference type="Proteomes" id="UP000635996"/>
    </source>
</evidence>
<evidence type="ECO:0000313" key="1">
    <source>
        <dbReference type="EMBL" id="NJP15544.1"/>
    </source>
</evidence>
<dbReference type="EMBL" id="JAATEL010000014">
    <property type="protein sequence ID" value="NJP15544.1"/>
    <property type="molecule type" value="Genomic_DNA"/>
</dbReference>
<organism evidence="1 2">
    <name type="scientific">Streptomyces thermoviolaceus subsp. thermoviolaceus</name>
    <dbReference type="NCBI Taxonomy" id="66860"/>
    <lineage>
        <taxon>Bacteria</taxon>
        <taxon>Bacillati</taxon>
        <taxon>Actinomycetota</taxon>
        <taxon>Actinomycetes</taxon>
        <taxon>Kitasatosporales</taxon>
        <taxon>Streptomycetaceae</taxon>
        <taxon>Streptomyces</taxon>
    </lineage>
</organism>
<protein>
    <recommendedName>
        <fullName evidence="3">Transposase</fullName>
    </recommendedName>
</protein>
<gene>
    <name evidence="1" type="ORF">HCJ95_14885</name>
</gene>
<proteinExistence type="predicted"/>
<evidence type="ECO:0008006" key="3">
    <source>
        <dbReference type="Google" id="ProtNLM"/>
    </source>
</evidence>
<name>A0ABX0YWP8_STRTL</name>
<keyword evidence="2" id="KW-1185">Reference proteome</keyword>
<reference evidence="1 2" key="1">
    <citation type="submission" date="2020-03" db="EMBL/GenBank/DDBJ databases">
        <title>WGS of actinomycetes isolated from Thailand.</title>
        <authorList>
            <person name="Thawai C."/>
        </authorList>
    </citation>
    <scope>NUCLEOTIDE SEQUENCE [LARGE SCALE GENOMIC DNA]</scope>
    <source>
        <strain evidence="1 2">NBRC 13905</strain>
    </source>
</reference>
<sequence>MRESAGALAPGVPGRPAGTRCSVLDTLLQLLRFGCSCRAIADTTCAAAMIRSRRDERTPFGVFTRFKRIALDFGDRIVGLVLGRTTVDGSIIELPEAASRQGVLRSTLVIRRVRQIGPVDVDQAVKCFSGGDEAVNGG</sequence>
<dbReference type="Proteomes" id="UP000635996">
    <property type="component" value="Unassembled WGS sequence"/>
</dbReference>
<accession>A0ABX0YWP8</accession>